<reference evidence="10" key="1">
    <citation type="submission" date="2012-12" db="EMBL/GenBank/DDBJ databases">
        <authorList>
            <person name="Hellsten U."/>
            <person name="Grimwood J."/>
            <person name="Chapman J.A."/>
            <person name="Shapiro H."/>
            <person name="Aerts A."/>
            <person name="Otillar R.P."/>
            <person name="Terry A.Y."/>
            <person name="Boore J.L."/>
            <person name="Simakov O."/>
            <person name="Marletaz F."/>
            <person name="Cho S.-J."/>
            <person name="Edsinger-Gonzales E."/>
            <person name="Havlak P."/>
            <person name="Kuo D.-H."/>
            <person name="Larsson T."/>
            <person name="Lv J."/>
            <person name="Arendt D."/>
            <person name="Savage R."/>
            <person name="Osoegawa K."/>
            <person name="de Jong P."/>
            <person name="Lindberg D.R."/>
            <person name="Seaver E.C."/>
            <person name="Weisblat D.A."/>
            <person name="Putnam N.H."/>
            <person name="Grigoriev I.V."/>
            <person name="Rokhsar D.S."/>
        </authorList>
    </citation>
    <scope>NUCLEOTIDE SEQUENCE</scope>
    <source>
        <strain evidence="10">I ESC-2004</strain>
    </source>
</reference>
<feature type="domain" description="EGF-like calcium-binding" evidence="6">
    <location>
        <begin position="82"/>
        <end position="126"/>
    </location>
</feature>
<keyword evidence="1" id="KW-0245">EGF-like domain</keyword>
<dbReference type="EMBL" id="AMQN01023100">
    <property type="status" value="NOT_ANNOTATED_CDS"/>
    <property type="molecule type" value="Genomic_DNA"/>
</dbReference>
<feature type="domain" description="EGF-like" evidence="7">
    <location>
        <begin position="1"/>
        <end position="32"/>
    </location>
</feature>
<dbReference type="FunFam" id="2.10.25.10:FF:000038">
    <property type="entry name" value="Fibrillin 2"/>
    <property type="match status" value="1"/>
</dbReference>
<keyword evidence="3" id="KW-0677">Repeat</keyword>
<feature type="domain" description="EGF-like" evidence="7">
    <location>
        <begin position="130"/>
        <end position="169"/>
    </location>
</feature>
<dbReference type="AlphaFoldDB" id="R7UHE7"/>
<dbReference type="PANTHER" id="PTHR24034:SF200">
    <property type="entry name" value="EGF-LIKE AND EMI DOMAIN-CONTAINING PROTEIN 1"/>
    <property type="match status" value="1"/>
</dbReference>
<organism evidence="8">
    <name type="scientific">Capitella teleta</name>
    <name type="common">Polychaete worm</name>
    <dbReference type="NCBI Taxonomy" id="283909"/>
    <lineage>
        <taxon>Eukaryota</taxon>
        <taxon>Metazoa</taxon>
        <taxon>Spiralia</taxon>
        <taxon>Lophotrochozoa</taxon>
        <taxon>Annelida</taxon>
        <taxon>Polychaeta</taxon>
        <taxon>Sedentaria</taxon>
        <taxon>Scolecida</taxon>
        <taxon>Capitellidae</taxon>
        <taxon>Capitella</taxon>
    </lineage>
</organism>
<feature type="domain" description="EGF-like calcium-binding" evidence="6">
    <location>
        <begin position="189"/>
        <end position="233"/>
    </location>
</feature>
<dbReference type="EMBL" id="KB301050">
    <property type="protein sequence ID" value="ELU05969.1"/>
    <property type="molecule type" value="Genomic_DNA"/>
</dbReference>
<dbReference type="Gene3D" id="2.10.25.10">
    <property type="entry name" value="Laminin"/>
    <property type="match status" value="5"/>
</dbReference>
<dbReference type="InterPro" id="IPR050751">
    <property type="entry name" value="ECM_structural_protein"/>
</dbReference>
<keyword evidence="10" id="KW-1185">Reference proteome</keyword>
<evidence type="ECO:0000256" key="2">
    <source>
        <dbReference type="ARBA" id="ARBA00022729"/>
    </source>
</evidence>
<dbReference type="InterPro" id="IPR009030">
    <property type="entry name" value="Growth_fac_rcpt_cys_sf"/>
</dbReference>
<name>R7UHE7_CAPTE</name>
<dbReference type="HOGENOM" id="CLU_004826_4_1_1"/>
<reference evidence="8 10" key="2">
    <citation type="journal article" date="2013" name="Nature">
        <title>Insights into bilaterian evolution from three spiralian genomes.</title>
        <authorList>
            <person name="Simakov O."/>
            <person name="Marletaz F."/>
            <person name="Cho S.J."/>
            <person name="Edsinger-Gonzales E."/>
            <person name="Havlak P."/>
            <person name="Hellsten U."/>
            <person name="Kuo D.H."/>
            <person name="Larsson T."/>
            <person name="Lv J."/>
            <person name="Arendt D."/>
            <person name="Savage R."/>
            <person name="Osoegawa K."/>
            <person name="de Jong P."/>
            <person name="Grimwood J."/>
            <person name="Chapman J.A."/>
            <person name="Shapiro H."/>
            <person name="Aerts A."/>
            <person name="Otillar R.P."/>
            <person name="Terry A.Y."/>
            <person name="Boore J.L."/>
            <person name="Grigoriev I.V."/>
            <person name="Lindberg D.R."/>
            <person name="Seaver E.C."/>
            <person name="Weisblat D.A."/>
            <person name="Putnam N.H."/>
            <person name="Rokhsar D.S."/>
        </authorList>
    </citation>
    <scope>NUCLEOTIDE SEQUENCE</scope>
    <source>
        <strain evidence="8 10">I ESC-2004</strain>
    </source>
</reference>
<reference evidence="9" key="3">
    <citation type="submission" date="2015-06" db="UniProtKB">
        <authorList>
            <consortium name="EnsemblMetazoa"/>
        </authorList>
    </citation>
    <scope>IDENTIFICATION</scope>
</reference>
<sequence length="255" mass="29160">GCDHECEENKDDEWCSCREGFNISSDDWKDCVDINECEDNTHHEDCHSCLNTEGSYTCECRDGYELDPITKQKCIGELCGVDLDECKGTRGTHYHRDCHKCINTIGSYTCECDEYYELDPNEPKCIDINECEDNTHHEDCHTCVITEGSYTCKCRNGYELDPITKQKCIGELCGVGVVSTDTNDYVVADLDECKGTRGTHYHRDCHKCINTIGGHTCECDEYYELDLNEPKCIGENAFTFYTIENQEHCFNDHIC</sequence>
<feature type="domain" description="EGF-like" evidence="7">
    <location>
        <begin position="85"/>
        <end position="126"/>
    </location>
</feature>
<protein>
    <recommendedName>
        <fullName evidence="11">EGF-like domain-containing protein</fullName>
    </recommendedName>
</protein>
<evidence type="ECO:0000259" key="6">
    <source>
        <dbReference type="SMART" id="SM00179"/>
    </source>
</evidence>
<feature type="domain" description="EGF-like" evidence="7">
    <location>
        <begin position="192"/>
        <end position="233"/>
    </location>
</feature>
<dbReference type="OMA" id="DECITHS"/>
<dbReference type="FunFam" id="2.10.25.10:FF:000005">
    <property type="entry name" value="Fibrillin 2"/>
    <property type="match status" value="1"/>
</dbReference>
<dbReference type="GO" id="GO:0005509">
    <property type="term" value="F:calcium ion binding"/>
    <property type="evidence" value="ECO:0007669"/>
    <property type="project" value="InterPro"/>
</dbReference>
<dbReference type="InterPro" id="IPR000742">
    <property type="entry name" value="EGF"/>
</dbReference>
<evidence type="ECO:0000256" key="4">
    <source>
        <dbReference type="ARBA" id="ARBA00023157"/>
    </source>
</evidence>
<dbReference type="Proteomes" id="UP000014760">
    <property type="component" value="Unassembled WGS sequence"/>
</dbReference>
<accession>R7UHE7</accession>
<keyword evidence="2" id="KW-0732">Signal</keyword>
<gene>
    <name evidence="8" type="ORF">CAPTEDRAFT_97597</name>
</gene>
<proteinExistence type="predicted"/>
<dbReference type="SUPFAM" id="SSF57184">
    <property type="entry name" value="Growth factor receptor domain"/>
    <property type="match status" value="1"/>
</dbReference>
<dbReference type="OrthoDB" id="10045365at2759"/>
<feature type="domain" description="EGF-like" evidence="7">
    <location>
        <begin position="36"/>
        <end position="75"/>
    </location>
</feature>
<feature type="domain" description="EGF-like calcium-binding" evidence="6">
    <location>
        <begin position="33"/>
        <end position="75"/>
    </location>
</feature>
<dbReference type="InterPro" id="IPR001881">
    <property type="entry name" value="EGF-like_Ca-bd_dom"/>
</dbReference>
<dbReference type="SMART" id="SM00181">
    <property type="entry name" value="EGF"/>
    <property type="match status" value="5"/>
</dbReference>
<keyword evidence="4" id="KW-1015">Disulfide bond</keyword>
<dbReference type="Pfam" id="PF07645">
    <property type="entry name" value="EGF_CA"/>
    <property type="match status" value="4"/>
</dbReference>
<evidence type="ECO:0000313" key="10">
    <source>
        <dbReference type="Proteomes" id="UP000014760"/>
    </source>
</evidence>
<evidence type="ECO:0000313" key="8">
    <source>
        <dbReference type="EMBL" id="ELU05969.1"/>
    </source>
</evidence>
<evidence type="ECO:0000256" key="1">
    <source>
        <dbReference type="ARBA" id="ARBA00022536"/>
    </source>
</evidence>
<dbReference type="STRING" id="283909.R7UHE7"/>
<dbReference type="SMART" id="SM00179">
    <property type="entry name" value="EGF_CA"/>
    <property type="match status" value="4"/>
</dbReference>
<evidence type="ECO:0000256" key="3">
    <source>
        <dbReference type="ARBA" id="ARBA00022737"/>
    </source>
</evidence>
<dbReference type="PANTHER" id="PTHR24034">
    <property type="entry name" value="EGF-LIKE DOMAIN-CONTAINING PROTEIN"/>
    <property type="match status" value="1"/>
</dbReference>
<feature type="non-terminal residue" evidence="8">
    <location>
        <position position="1"/>
    </location>
</feature>
<evidence type="ECO:0000259" key="7">
    <source>
        <dbReference type="SMART" id="SM00181"/>
    </source>
</evidence>
<evidence type="ECO:0000256" key="5">
    <source>
        <dbReference type="ARBA" id="ARBA00023180"/>
    </source>
</evidence>
<dbReference type="EnsemblMetazoa" id="CapteT97597">
    <property type="protein sequence ID" value="CapteP97597"/>
    <property type="gene ID" value="CapteG97597"/>
</dbReference>
<dbReference type="SUPFAM" id="SSF57196">
    <property type="entry name" value="EGF/Laminin"/>
    <property type="match status" value="1"/>
</dbReference>
<feature type="domain" description="EGF-like calcium-binding" evidence="6">
    <location>
        <begin position="127"/>
        <end position="169"/>
    </location>
</feature>
<dbReference type="EMBL" id="AMQN01023101">
    <property type="status" value="NOT_ANNOTATED_CDS"/>
    <property type="molecule type" value="Genomic_DNA"/>
</dbReference>
<dbReference type="InterPro" id="IPR049883">
    <property type="entry name" value="NOTCH1_EGF-like"/>
</dbReference>
<evidence type="ECO:0000313" key="9">
    <source>
        <dbReference type="EnsemblMetazoa" id="CapteP97597"/>
    </source>
</evidence>
<evidence type="ECO:0008006" key="11">
    <source>
        <dbReference type="Google" id="ProtNLM"/>
    </source>
</evidence>
<keyword evidence="5" id="KW-0325">Glycoprotein</keyword>